<dbReference type="InterPro" id="IPR050351">
    <property type="entry name" value="BphY/WalK/GraS-like"/>
</dbReference>
<dbReference type="PANTHER" id="PTHR45453:SF2">
    <property type="entry name" value="HISTIDINE KINASE"/>
    <property type="match status" value="1"/>
</dbReference>
<name>A0A1I0Q7D4_9BACT</name>
<feature type="transmembrane region" description="Helical" evidence="10">
    <location>
        <begin position="359"/>
        <end position="380"/>
    </location>
</feature>
<evidence type="ECO:0000256" key="5">
    <source>
        <dbReference type="ARBA" id="ARBA00022679"/>
    </source>
</evidence>
<dbReference type="SMART" id="SM00387">
    <property type="entry name" value="HATPase_c"/>
    <property type="match status" value="1"/>
</dbReference>
<dbReference type="SUPFAM" id="SSF49785">
    <property type="entry name" value="Galactose-binding domain-like"/>
    <property type="match status" value="1"/>
</dbReference>
<protein>
    <recommendedName>
        <fullName evidence="3">histidine kinase</fullName>
        <ecNumber evidence="3">2.7.13.3</ecNumber>
    </recommendedName>
</protein>
<dbReference type="Gene3D" id="1.10.287.130">
    <property type="match status" value="1"/>
</dbReference>
<dbReference type="GO" id="GO:0016036">
    <property type="term" value="P:cellular response to phosphate starvation"/>
    <property type="evidence" value="ECO:0007669"/>
    <property type="project" value="TreeGrafter"/>
</dbReference>
<feature type="transmembrane region" description="Helical" evidence="10">
    <location>
        <begin position="305"/>
        <end position="322"/>
    </location>
</feature>
<dbReference type="PROSITE" id="PS50109">
    <property type="entry name" value="HIS_KIN"/>
    <property type="match status" value="1"/>
</dbReference>
<feature type="transmembrane region" description="Helical" evidence="10">
    <location>
        <begin position="211"/>
        <end position="231"/>
    </location>
</feature>
<evidence type="ECO:0000256" key="9">
    <source>
        <dbReference type="ARBA" id="ARBA00023136"/>
    </source>
</evidence>
<feature type="signal peptide" evidence="11">
    <location>
        <begin position="1"/>
        <end position="23"/>
    </location>
</feature>
<feature type="chain" id="PRO_5011732668" description="histidine kinase" evidence="11">
    <location>
        <begin position="24"/>
        <end position="617"/>
    </location>
</feature>
<evidence type="ECO:0000256" key="1">
    <source>
        <dbReference type="ARBA" id="ARBA00000085"/>
    </source>
</evidence>
<evidence type="ECO:0000256" key="7">
    <source>
        <dbReference type="ARBA" id="ARBA00022777"/>
    </source>
</evidence>
<dbReference type="Gene3D" id="3.30.565.10">
    <property type="entry name" value="Histidine kinase-like ATPase, C-terminal domain"/>
    <property type="match status" value="1"/>
</dbReference>
<feature type="transmembrane region" description="Helical" evidence="10">
    <location>
        <begin position="280"/>
        <end position="299"/>
    </location>
</feature>
<evidence type="ECO:0000256" key="10">
    <source>
        <dbReference type="SAM" id="Phobius"/>
    </source>
</evidence>
<keyword evidence="8 10" id="KW-1133">Transmembrane helix</keyword>
<keyword evidence="4" id="KW-1003">Cell membrane</keyword>
<dbReference type="AlphaFoldDB" id="A0A1I0Q7D4"/>
<dbReference type="InterPro" id="IPR003661">
    <property type="entry name" value="HisK_dim/P_dom"/>
</dbReference>
<organism evidence="13 14">
    <name type="scientific">Roseivirga pacifica</name>
    <dbReference type="NCBI Taxonomy" id="1267423"/>
    <lineage>
        <taxon>Bacteria</taxon>
        <taxon>Pseudomonadati</taxon>
        <taxon>Bacteroidota</taxon>
        <taxon>Cytophagia</taxon>
        <taxon>Cytophagales</taxon>
        <taxon>Roseivirgaceae</taxon>
        <taxon>Roseivirga</taxon>
    </lineage>
</organism>
<dbReference type="SUPFAM" id="SSF55874">
    <property type="entry name" value="ATPase domain of HSP90 chaperone/DNA topoisomerase II/histidine kinase"/>
    <property type="match status" value="1"/>
</dbReference>
<accession>A0A1I0Q7D4</accession>
<dbReference type="PANTHER" id="PTHR45453">
    <property type="entry name" value="PHOSPHATE REGULON SENSOR PROTEIN PHOR"/>
    <property type="match status" value="1"/>
</dbReference>
<keyword evidence="11" id="KW-0732">Signal</keyword>
<dbReference type="InterPro" id="IPR003594">
    <property type="entry name" value="HATPase_dom"/>
</dbReference>
<reference evidence="14" key="1">
    <citation type="submission" date="2016-10" db="EMBL/GenBank/DDBJ databases">
        <authorList>
            <person name="Varghese N."/>
            <person name="Submissions S."/>
        </authorList>
    </citation>
    <scope>NUCLEOTIDE SEQUENCE [LARGE SCALE GENOMIC DNA]</scope>
    <source>
        <strain evidence="14">CGMCC 1.12402</strain>
    </source>
</reference>
<evidence type="ECO:0000256" key="2">
    <source>
        <dbReference type="ARBA" id="ARBA00004651"/>
    </source>
</evidence>
<dbReference type="GeneID" id="99986799"/>
<dbReference type="CDD" id="cd00082">
    <property type="entry name" value="HisKA"/>
    <property type="match status" value="1"/>
</dbReference>
<dbReference type="InterPro" id="IPR005467">
    <property type="entry name" value="His_kinase_dom"/>
</dbReference>
<evidence type="ECO:0000256" key="6">
    <source>
        <dbReference type="ARBA" id="ARBA00022692"/>
    </source>
</evidence>
<dbReference type="GO" id="GO:0000155">
    <property type="term" value="F:phosphorelay sensor kinase activity"/>
    <property type="evidence" value="ECO:0007669"/>
    <property type="project" value="InterPro"/>
</dbReference>
<keyword evidence="9 10" id="KW-0472">Membrane</keyword>
<dbReference type="GO" id="GO:0005886">
    <property type="term" value="C:plasma membrane"/>
    <property type="evidence" value="ECO:0007669"/>
    <property type="project" value="UniProtKB-SubCell"/>
</dbReference>
<dbReference type="InterPro" id="IPR036097">
    <property type="entry name" value="HisK_dim/P_sf"/>
</dbReference>
<evidence type="ECO:0000256" key="8">
    <source>
        <dbReference type="ARBA" id="ARBA00022989"/>
    </source>
</evidence>
<dbReference type="Gene3D" id="2.60.120.260">
    <property type="entry name" value="Galactose-binding domain-like"/>
    <property type="match status" value="1"/>
</dbReference>
<dbReference type="Pfam" id="PF07695">
    <property type="entry name" value="7TMR-DISM_7TM"/>
    <property type="match status" value="1"/>
</dbReference>
<dbReference type="InterPro" id="IPR036890">
    <property type="entry name" value="HATPase_C_sf"/>
</dbReference>
<dbReference type="InterPro" id="IPR011623">
    <property type="entry name" value="7TMR_DISM_rcpt_extracell_dom1"/>
</dbReference>
<comment type="subcellular location">
    <subcellularLocation>
        <location evidence="2">Cell membrane</location>
        <topology evidence="2">Multi-pass membrane protein</topology>
    </subcellularLocation>
</comment>
<dbReference type="STRING" id="1267423.SAMN05216290_2087"/>
<sequence>MICQLLRLVLTALLLFTYASVFAQNASTDAFNLDGEWKFYWQELLTDTAELLKYEAVNMQVPDDWYDNHPFEREGYGTYYRQIKVSPNQRGLGIYIPHLFSSYKLIVNGEVLYESGKVGRSREEYTPYREPVVIHLPRSTTGELDIFVQSANFDHLNSGMFYSLVVGDYYDLQKALNSQQNVSVFLAGGFFITGILLLVFSLVYRQLEVQIPFYAIVSLSLMYRMVGSSPYPLHAMLDDYNFFLAIRLEYLTVYTSALFGGLMIFSLFPKQTIKPLNYIFYVISVIGIAGVFLLPPIMFTSLLKYYMYVVLVYMLLFIYTIAKAKYDDEPTSGYLIAAMGAVFVWLSFQMINFLNVGHIPFGVNIVLISLIILLCNLALLKTFLEKINRSKLTEAEVEFQRSRQIMLSLISHEIKMPVAKLQMNMEMMKMSKNSPEKFWAIKDKLVDTSYEAVDSIKLMLNDFLYFMSGDQKVEDDLNVQDLQEYLQINWKLPVELSSNIPTDKSFSTSRVTLRYILNTLVGNAIKYSRDEDRKPEFVISSQENRIILELKDFGIGIDKDQVKLMGQKQTKVTNNSEISGMGFYLANELSTKLKHSIWVTSRGSEGTSVFLAFDLHD</sequence>
<feature type="transmembrane region" description="Helical" evidence="10">
    <location>
        <begin position="334"/>
        <end position="353"/>
    </location>
</feature>
<dbReference type="SUPFAM" id="SSF47384">
    <property type="entry name" value="Homodimeric domain of signal transducing histidine kinase"/>
    <property type="match status" value="1"/>
</dbReference>
<keyword evidence="6 10" id="KW-0812">Transmembrane</keyword>
<dbReference type="InterPro" id="IPR008979">
    <property type="entry name" value="Galactose-bd-like_sf"/>
</dbReference>
<dbReference type="EMBL" id="FOIR01000002">
    <property type="protein sequence ID" value="SEW22892.1"/>
    <property type="molecule type" value="Genomic_DNA"/>
</dbReference>
<dbReference type="OrthoDB" id="9811889at2"/>
<gene>
    <name evidence="13" type="ORF">SAMN05216290_2087</name>
</gene>
<dbReference type="EC" id="2.7.13.3" evidence="3"/>
<evidence type="ECO:0000256" key="11">
    <source>
        <dbReference type="SAM" id="SignalP"/>
    </source>
</evidence>
<keyword evidence="7 13" id="KW-0418">Kinase</keyword>
<keyword evidence="5" id="KW-0808">Transferase</keyword>
<evidence type="ECO:0000256" key="4">
    <source>
        <dbReference type="ARBA" id="ARBA00022475"/>
    </source>
</evidence>
<dbReference type="RefSeq" id="WP_090258521.1">
    <property type="nucleotide sequence ID" value="NZ_FOIR01000002.1"/>
</dbReference>
<evidence type="ECO:0000313" key="13">
    <source>
        <dbReference type="EMBL" id="SEW22892.1"/>
    </source>
</evidence>
<dbReference type="GO" id="GO:0004721">
    <property type="term" value="F:phosphoprotein phosphatase activity"/>
    <property type="evidence" value="ECO:0007669"/>
    <property type="project" value="TreeGrafter"/>
</dbReference>
<dbReference type="SMART" id="SM00388">
    <property type="entry name" value="HisKA"/>
    <property type="match status" value="1"/>
</dbReference>
<evidence type="ECO:0000313" key="14">
    <source>
        <dbReference type="Proteomes" id="UP000199437"/>
    </source>
</evidence>
<evidence type="ECO:0000256" key="3">
    <source>
        <dbReference type="ARBA" id="ARBA00012438"/>
    </source>
</evidence>
<proteinExistence type="predicted"/>
<dbReference type="Pfam" id="PF02518">
    <property type="entry name" value="HATPase_c"/>
    <property type="match status" value="1"/>
</dbReference>
<feature type="domain" description="Histidine kinase" evidence="12">
    <location>
        <begin position="409"/>
        <end position="617"/>
    </location>
</feature>
<dbReference type="Proteomes" id="UP000199437">
    <property type="component" value="Unassembled WGS sequence"/>
</dbReference>
<feature type="transmembrane region" description="Helical" evidence="10">
    <location>
        <begin position="182"/>
        <end position="204"/>
    </location>
</feature>
<comment type="catalytic activity">
    <reaction evidence="1">
        <text>ATP + protein L-histidine = ADP + protein N-phospho-L-histidine.</text>
        <dbReference type="EC" id="2.7.13.3"/>
    </reaction>
</comment>
<evidence type="ECO:0000259" key="12">
    <source>
        <dbReference type="PROSITE" id="PS50109"/>
    </source>
</evidence>
<feature type="transmembrane region" description="Helical" evidence="10">
    <location>
        <begin position="251"/>
        <end position="268"/>
    </location>
</feature>
<keyword evidence="14" id="KW-1185">Reference proteome</keyword>